<dbReference type="GO" id="GO:0005634">
    <property type="term" value="C:nucleus"/>
    <property type="evidence" value="ECO:0007669"/>
    <property type="project" value="UniProtKB-ARBA"/>
</dbReference>
<comment type="similarity">
    <text evidence="1">Belongs to the RRP4 family.</text>
</comment>
<dbReference type="GO" id="GO:0071034">
    <property type="term" value="P:CUT catabolic process"/>
    <property type="evidence" value="ECO:0007669"/>
    <property type="project" value="TreeGrafter"/>
</dbReference>
<evidence type="ECO:0000313" key="6">
    <source>
        <dbReference type="EMBL" id="KKL04531.1"/>
    </source>
</evidence>
<dbReference type="InterPro" id="IPR036612">
    <property type="entry name" value="KH_dom_type_1_sf"/>
</dbReference>
<gene>
    <name evidence="6" type="ORF">LCGC14_2615140</name>
</gene>
<keyword evidence="3" id="KW-0271">Exosome</keyword>
<dbReference type="InterPro" id="IPR003029">
    <property type="entry name" value="S1_domain"/>
</dbReference>
<evidence type="ECO:0000256" key="4">
    <source>
        <dbReference type="ARBA" id="ARBA00022884"/>
    </source>
</evidence>
<dbReference type="SUPFAM" id="SSF54791">
    <property type="entry name" value="Eukaryotic type KH-domain (KH-domain type I)"/>
    <property type="match status" value="1"/>
</dbReference>
<feature type="domain" description="S1 motif" evidence="5">
    <location>
        <begin position="68"/>
        <end position="142"/>
    </location>
</feature>
<dbReference type="AlphaFoldDB" id="A0A0F9CFT8"/>
<evidence type="ECO:0000259" key="5">
    <source>
        <dbReference type="PROSITE" id="PS50126"/>
    </source>
</evidence>
<dbReference type="Pfam" id="PF00013">
    <property type="entry name" value="KH_1"/>
    <property type="match status" value="1"/>
</dbReference>
<dbReference type="EMBL" id="LAZR01044487">
    <property type="protein sequence ID" value="KKL04531.1"/>
    <property type="molecule type" value="Genomic_DNA"/>
</dbReference>
<dbReference type="InterPro" id="IPR012340">
    <property type="entry name" value="NA-bd_OB-fold"/>
</dbReference>
<accession>A0A0F9CFT8</accession>
<proteinExistence type="inferred from homology"/>
<dbReference type="InterPro" id="IPR048565">
    <property type="entry name" value="S1_RRP4"/>
</dbReference>
<dbReference type="HAMAP" id="MF_00623">
    <property type="entry name" value="Exosome_Rrp4"/>
    <property type="match status" value="1"/>
</dbReference>
<dbReference type="PANTHER" id="PTHR21321">
    <property type="entry name" value="PNAS-3 RELATED"/>
    <property type="match status" value="1"/>
</dbReference>
<dbReference type="Gene3D" id="3.30.1370.10">
    <property type="entry name" value="K Homology domain, type 1"/>
    <property type="match status" value="1"/>
</dbReference>
<dbReference type="InterPro" id="IPR004088">
    <property type="entry name" value="KH_dom_type_1"/>
</dbReference>
<dbReference type="InterPro" id="IPR026699">
    <property type="entry name" value="Exosome_RNA_bind1/RRP40/RRP4"/>
</dbReference>
<dbReference type="Pfam" id="PF22625">
    <property type="entry name" value="ECR1_N_2"/>
    <property type="match status" value="1"/>
</dbReference>
<dbReference type="SUPFAM" id="SSF110324">
    <property type="entry name" value="Ribosomal L27 protein-like"/>
    <property type="match status" value="1"/>
</dbReference>
<dbReference type="GO" id="GO:0000178">
    <property type="term" value="C:exosome (RNase complex)"/>
    <property type="evidence" value="ECO:0007669"/>
    <property type="project" value="UniProtKB-KW"/>
</dbReference>
<evidence type="ECO:0000256" key="2">
    <source>
        <dbReference type="ARBA" id="ARBA00022490"/>
    </source>
</evidence>
<name>A0A0F9CFT8_9ZZZZ</name>
<dbReference type="GO" id="GO:0000467">
    <property type="term" value="P:exonucleolytic trimming to generate mature 3'-end of 5.8S rRNA from tricistronic rRNA transcript (SSU-rRNA, 5.8S rRNA, LSU-rRNA)"/>
    <property type="evidence" value="ECO:0007669"/>
    <property type="project" value="TreeGrafter"/>
</dbReference>
<dbReference type="Gene3D" id="2.40.50.100">
    <property type="match status" value="1"/>
</dbReference>
<dbReference type="GO" id="GO:0008143">
    <property type="term" value="F:poly(A) binding"/>
    <property type="evidence" value="ECO:0007669"/>
    <property type="project" value="InterPro"/>
</dbReference>
<dbReference type="GO" id="GO:0071051">
    <property type="term" value="P:poly(A)-dependent snoRNA 3'-end processing"/>
    <property type="evidence" value="ECO:0007669"/>
    <property type="project" value="TreeGrafter"/>
</dbReference>
<evidence type="ECO:0000256" key="3">
    <source>
        <dbReference type="ARBA" id="ARBA00022835"/>
    </source>
</evidence>
<dbReference type="SMART" id="SM00316">
    <property type="entry name" value="S1"/>
    <property type="match status" value="1"/>
</dbReference>
<reference evidence="6" key="1">
    <citation type="journal article" date="2015" name="Nature">
        <title>Complex archaea that bridge the gap between prokaryotes and eukaryotes.</title>
        <authorList>
            <person name="Spang A."/>
            <person name="Saw J.H."/>
            <person name="Jorgensen S.L."/>
            <person name="Zaremba-Niedzwiedzka K."/>
            <person name="Martijn J."/>
            <person name="Lind A.E."/>
            <person name="van Eijk R."/>
            <person name="Schleper C."/>
            <person name="Guy L."/>
            <person name="Ettema T.J."/>
        </authorList>
    </citation>
    <scope>NUCLEOTIDE SEQUENCE</scope>
</reference>
<dbReference type="SUPFAM" id="SSF50249">
    <property type="entry name" value="Nucleic acid-binding proteins"/>
    <property type="match status" value="1"/>
</dbReference>
<keyword evidence="2" id="KW-0963">Cytoplasm</keyword>
<dbReference type="Gene3D" id="2.40.50.140">
    <property type="entry name" value="Nucleic acid-binding proteins"/>
    <property type="match status" value="1"/>
</dbReference>
<sequence length="261" mass="29122">MSINFQKNQLVLPGDKLASGNYRPGQGVYREKTNEGTTFYSAFIGLASIRGNVISITPLQGSYVPLEGDVVIGVITSVGSRSWMVDINSPYPAILALNNVVDRNEGSGASDLNRFLQFGDLVLAKIISYDRTRDPSLTLHQRGLKKLVSGRIIEVSPVKIPRIIGKQGSMISLIKDMTKSQIYVGQNGRVLINAPDFETEKFIIEILEKIQQKAHISGLTTERRNVILELGIAYWLIESNFEFSIDYIKRARKSFKIKKSE</sequence>
<keyword evidence="4" id="KW-0694">RNA-binding</keyword>
<dbReference type="InterPro" id="IPR023474">
    <property type="entry name" value="Rrp4"/>
</dbReference>
<protein>
    <recommendedName>
        <fullName evidence="5">S1 motif domain-containing protein</fullName>
    </recommendedName>
</protein>
<dbReference type="Pfam" id="PF21266">
    <property type="entry name" value="S1_RRP4"/>
    <property type="match status" value="1"/>
</dbReference>
<dbReference type="GO" id="GO:0034475">
    <property type="term" value="P:U4 snRNA 3'-end processing"/>
    <property type="evidence" value="ECO:0007669"/>
    <property type="project" value="TreeGrafter"/>
</dbReference>
<dbReference type="PROSITE" id="PS50126">
    <property type="entry name" value="S1"/>
    <property type="match status" value="1"/>
</dbReference>
<evidence type="ECO:0000256" key="1">
    <source>
        <dbReference type="ARBA" id="ARBA00009155"/>
    </source>
</evidence>
<dbReference type="CDD" id="cd22524">
    <property type="entry name" value="KH-I_Rrp4_prokar"/>
    <property type="match status" value="1"/>
</dbReference>
<dbReference type="NCBIfam" id="NF003181">
    <property type="entry name" value="PRK04163.1-1"/>
    <property type="match status" value="1"/>
</dbReference>
<dbReference type="PANTHER" id="PTHR21321:SF4">
    <property type="entry name" value="EXOSOME COMPLEX COMPONENT RRP4"/>
    <property type="match status" value="1"/>
</dbReference>
<dbReference type="InterPro" id="IPR054371">
    <property type="entry name" value="RRP4_N"/>
</dbReference>
<dbReference type="CDD" id="cd05789">
    <property type="entry name" value="S1_Rrp4"/>
    <property type="match status" value="1"/>
</dbReference>
<comment type="caution">
    <text evidence="6">The sequence shown here is derived from an EMBL/GenBank/DDBJ whole genome shotgun (WGS) entry which is preliminary data.</text>
</comment>
<organism evidence="6">
    <name type="scientific">marine sediment metagenome</name>
    <dbReference type="NCBI Taxonomy" id="412755"/>
    <lineage>
        <taxon>unclassified sequences</taxon>
        <taxon>metagenomes</taxon>
        <taxon>ecological metagenomes</taxon>
    </lineage>
</organism>